<proteinExistence type="predicted"/>
<organism evidence="2 3">
    <name type="scientific">Candidatus Falkowbacteria bacterium RIFOXYA2_FULL_47_19</name>
    <dbReference type="NCBI Taxonomy" id="1797994"/>
    <lineage>
        <taxon>Bacteria</taxon>
        <taxon>Candidatus Falkowiibacteriota</taxon>
    </lineage>
</organism>
<keyword evidence="1" id="KW-0812">Transmembrane</keyword>
<keyword evidence="1" id="KW-1133">Transmembrane helix</keyword>
<dbReference type="EMBL" id="MFGB01000013">
    <property type="protein sequence ID" value="OGF26871.1"/>
    <property type="molecule type" value="Genomic_DNA"/>
</dbReference>
<feature type="transmembrane region" description="Helical" evidence="1">
    <location>
        <begin position="12"/>
        <end position="37"/>
    </location>
</feature>
<dbReference type="STRING" id="1797994.A2227_06325"/>
<evidence type="ECO:0000313" key="2">
    <source>
        <dbReference type="EMBL" id="OGF26871.1"/>
    </source>
</evidence>
<sequence length="310" mass="34722">MDLKLRFLRIHFVKIGIMALNLLFGNRLAYWFAGWFFKNILGNSVQSVFLLYPANPKYAAAYVYDWYRRQMKWKPRLVGIIVQYGKFKPYFGISASDEDIWADAAAGGHNLAVVLGRMDSIRRLLRAEYATYAGIIPGVSLKLGLIKSSIECDTTVAGVIQAIEKVKRSENLPDDVKLVILGGKGFIGRRLVDELRSLGNETYSVDLKDDWPEAVSQPVIVVNVSKGGAIADYIPALRPGTVIINEVYPEPRAKELAAIKEREAICYHVKGAPGWAWRRFPGAYENVIPLCASHIPKNNGYKFEAVVEKL</sequence>
<accession>A0A1F5SKT9</accession>
<comment type="caution">
    <text evidence="2">The sequence shown here is derived from an EMBL/GenBank/DDBJ whole genome shotgun (WGS) entry which is preliminary data.</text>
</comment>
<evidence type="ECO:0000256" key="1">
    <source>
        <dbReference type="SAM" id="Phobius"/>
    </source>
</evidence>
<evidence type="ECO:0000313" key="3">
    <source>
        <dbReference type="Proteomes" id="UP000178367"/>
    </source>
</evidence>
<name>A0A1F5SKT9_9BACT</name>
<protein>
    <submittedName>
        <fullName evidence="2">Uncharacterized protein</fullName>
    </submittedName>
</protein>
<dbReference type="Proteomes" id="UP000178367">
    <property type="component" value="Unassembled WGS sequence"/>
</dbReference>
<reference evidence="2 3" key="1">
    <citation type="journal article" date="2016" name="Nat. Commun.">
        <title>Thousands of microbial genomes shed light on interconnected biogeochemical processes in an aquifer system.</title>
        <authorList>
            <person name="Anantharaman K."/>
            <person name="Brown C.T."/>
            <person name="Hug L.A."/>
            <person name="Sharon I."/>
            <person name="Castelle C.J."/>
            <person name="Probst A.J."/>
            <person name="Thomas B.C."/>
            <person name="Singh A."/>
            <person name="Wilkins M.J."/>
            <person name="Karaoz U."/>
            <person name="Brodie E.L."/>
            <person name="Williams K.H."/>
            <person name="Hubbard S.S."/>
            <person name="Banfield J.F."/>
        </authorList>
    </citation>
    <scope>NUCLEOTIDE SEQUENCE [LARGE SCALE GENOMIC DNA]</scope>
</reference>
<dbReference type="AlphaFoldDB" id="A0A1F5SKT9"/>
<gene>
    <name evidence="2" type="ORF">A2227_06325</name>
</gene>
<keyword evidence="1" id="KW-0472">Membrane</keyword>